<dbReference type="CDD" id="cd01344">
    <property type="entry name" value="PL2_Passenger_AT"/>
    <property type="match status" value="1"/>
</dbReference>
<dbReference type="InterPro" id="IPR006315">
    <property type="entry name" value="OM_autotransptr_brl_dom"/>
</dbReference>
<dbReference type="Pfam" id="PF18883">
    <property type="entry name" value="AC_1"/>
    <property type="match status" value="1"/>
</dbReference>
<dbReference type="EMBL" id="LS483470">
    <property type="protein sequence ID" value="SQI42936.1"/>
    <property type="molecule type" value="Genomic_DNA"/>
</dbReference>
<dbReference type="SUPFAM" id="SSF51126">
    <property type="entry name" value="Pectin lyase-like"/>
    <property type="match status" value="1"/>
</dbReference>
<dbReference type="Pfam" id="PF03797">
    <property type="entry name" value="Autotransporter"/>
    <property type="match status" value="1"/>
</dbReference>
<feature type="region of interest" description="Disordered" evidence="1">
    <location>
        <begin position="366"/>
        <end position="390"/>
    </location>
</feature>
<dbReference type="InterPro" id="IPR012332">
    <property type="entry name" value="Autotransporter_pectin_lyase_C"/>
</dbReference>
<dbReference type="Proteomes" id="UP000249005">
    <property type="component" value="Chromosome 1"/>
</dbReference>
<dbReference type="SMART" id="SM00869">
    <property type="entry name" value="Autotransporter"/>
    <property type="match status" value="1"/>
</dbReference>
<dbReference type="InterPro" id="IPR036709">
    <property type="entry name" value="Autotransporte_beta_dom_sf"/>
</dbReference>
<dbReference type="Gene3D" id="2.40.128.130">
    <property type="entry name" value="Autotransporter beta-domain"/>
    <property type="match status" value="1"/>
</dbReference>
<accession>A0A2X4USV2</accession>
<feature type="domain" description="Autotransporter" evidence="2">
    <location>
        <begin position="1059"/>
        <end position="1347"/>
    </location>
</feature>
<feature type="compositionally biased region" description="Gly residues" evidence="1">
    <location>
        <begin position="366"/>
        <end position="385"/>
    </location>
</feature>
<evidence type="ECO:0000313" key="3">
    <source>
        <dbReference type="EMBL" id="SQI42936.1"/>
    </source>
</evidence>
<dbReference type="InterPro" id="IPR011050">
    <property type="entry name" value="Pectin_lyase_fold/virulence"/>
</dbReference>
<evidence type="ECO:0000313" key="4">
    <source>
        <dbReference type="Proteomes" id="UP000249005"/>
    </source>
</evidence>
<dbReference type="KEGG" id="lri:NCTC12151_02803"/>
<organism evidence="3 4">
    <name type="scientific">Leminorella richardii</name>
    <dbReference type="NCBI Taxonomy" id="158841"/>
    <lineage>
        <taxon>Bacteria</taxon>
        <taxon>Pseudomonadati</taxon>
        <taxon>Pseudomonadota</taxon>
        <taxon>Gammaproteobacteria</taxon>
        <taxon>Enterobacterales</taxon>
        <taxon>Budviciaceae</taxon>
        <taxon>Leminorella</taxon>
    </lineage>
</organism>
<dbReference type="Gene3D" id="2.160.20.20">
    <property type="match status" value="1"/>
</dbReference>
<dbReference type="OrthoDB" id="9780507at2"/>
<evidence type="ECO:0000259" key="2">
    <source>
        <dbReference type="PROSITE" id="PS51208"/>
    </source>
</evidence>
<keyword evidence="4" id="KW-1185">Reference proteome</keyword>
<gene>
    <name evidence="3" type="primary">icsA_17</name>
    <name evidence="3" type="ORF">NCTC12151_02803</name>
</gene>
<dbReference type="PANTHER" id="PTHR12338:SF5">
    <property type="entry name" value="ANTIGEN 43-RELATED"/>
    <property type="match status" value="1"/>
</dbReference>
<dbReference type="SUPFAM" id="SSF103515">
    <property type="entry name" value="Autotransporter"/>
    <property type="match status" value="1"/>
</dbReference>
<name>A0A2X4USV2_9GAMM</name>
<sequence length="1347" mass="135553">MESYKNMKIPYILNKPHKIALLSLSIAASFGSAIGATIQIEGPYPYSAASNTGTRGINETADAQGTRGEAGYIFLTDPESVASDNRVTVASGVIITGGAGGNGYNDAGVGILGSNLTLENDGRITGGAGGYGGSARSGSGGAGVSGDSLTIINRGQITGGSGSYGQSNIGSTDGLGGAGISGNHLTITNIVGGTITGGEGHYGGNSAAGISVNDSTITNGGRIIGARGSYGYGNGSGLGGVAGDGISGNRLTIDNIASGSITGGEGNSRNAGGAGISGDDLRITNGGSITGGEGGFGYGNDAGMAGAGISGNGMTIINSGRITGGKGGYGGLDDNGGAGNPTAGAAGIFGSNAVITNSGSIIGGEGGFAGGDSSGPDGSDGGDGISGSHMSITNMANGSITGGNGKYGGGYTANALGGNGGHGGSGISGSDMTITNDGRITGGNGSYNGPGSEALNGGNGGAGVTGSDIEVINRGVITGGNGERGNIMGVSGEGGAGVSGNNRKITNTGSITGGVGYDARYYNYYGGNGGAGISGSNRVIENSGSIVGGRGGSSNIGSGNGGAGISGSDLTIVNSGQITGGSGGTGANSGENGSAIDLTGGSNTLTLDTGSVITGNITLADSTAEGATALLIVGRVAENRAINGGLAVGRLASVALAGQPIEFSGQVSFAEGTALTLGAGVSLKADSLSIEEGASLNANITHWDQHDIMLVETVNGISGAFSFNNALVAGMSQPDFAYINAGDRTIKYSLYWNGLDSDAHGTFTLDEGRTFSLGVDLADNTVHTNTLWDGKSLTKAGKGTLVLSVENTYTGSTHIHEGTLKTTASNAFANTSGVTIDEGGTLNLNGNSQTVNTLDNGGTLLIDDYGVPPASPLSVTLTGDVTNSGNIVLNNSDTSAGNTLTIDGDYVGNGGSLSLGTVLGGDSSLTDKLVVTGSATGTTYVSVSNENGSGSLVHEGIKIVETGSTTSDAFVQRGRIVAGSYEYYVKQGTASGEDLNSWYLTSLIHSPNPDESGNSNDSVHVYRPEGGSYTSNLAAANSLFSTRLHDRQGSAGYFHPVTGGSYETSMWLRVSGGHSAGRMSDGQNKTSANRFVIQLGGDLAQGSVNGVDSYHLGIMGGYGKQNSNTHNRWSGHRSRGEVSGYSAGLYGTWYQNSLEKTGLYVDSWVLYNWFDNTVKGNELAQESYNSKGITSSVESGYTYHIGSYATDSNIENKVYIRPQAQVIWAGVKADDHIEKNGTRVKGEGNDNIQTRLGVRLYLNGKSRVDKDTVREFQPFVETNWVHNSKQYGVQMKDTRSYSEGSRNVYEAKVGIEGRLSKGFSVWSHVAQQVGKNGYHDTSGVVGVNYRF</sequence>
<dbReference type="InterPro" id="IPR005546">
    <property type="entry name" value="Autotransporte_beta"/>
</dbReference>
<protein>
    <submittedName>
        <fullName evidence="3">Outer membrane protein IcsA autotransporter</fullName>
    </submittedName>
</protein>
<reference evidence="3 4" key="1">
    <citation type="submission" date="2018-06" db="EMBL/GenBank/DDBJ databases">
        <authorList>
            <consortium name="Pathogen Informatics"/>
            <person name="Doyle S."/>
        </authorList>
    </citation>
    <scope>NUCLEOTIDE SEQUENCE [LARGE SCALE GENOMIC DNA]</scope>
    <source>
        <strain evidence="3 4">NCTC12151</strain>
    </source>
</reference>
<evidence type="ECO:0000256" key="1">
    <source>
        <dbReference type="SAM" id="MobiDB-lite"/>
    </source>
</evidence>
<dbReference type="GO" id="GO:0019867">
    <property type="term" value="C:outer membrane"/>
    <property type="evidence" value="ECO:0007669"/>
    <property type="project" value="InterPro"/>
</dbReference>
<dbReference type="InterPro" id="IPR050909">
    <property type="entry name" value="Bact_Autotransporter_VF"/>
</dbReference>
<feature type="region of interest" description="Disordered" evidence="1">
    <location>
        <begin position="427"/>
        <end position="461"/>
    </location>
</feature>
<dbReference type="PANTHER" id="PTHR12338">
    <property type="entry name" value="AUTOTRANSPORTER"/>
    <property type="match status" value="1"/>
</dbReference>
<proteinExistence type="predicted"/>
<dbReference type="InterPro" id="IPR043990">
    <property type="entry name" value="AC_1"/>
</dbReference>
<dbReference type="PROSITE" id="PS51208">
    <property type="entry name" value="AUTOTRANSPORTER"/>
    <property type="match status" value="1"/>
</dbReference>
<dbReference type="NCBIfam" id="TIGR01414">
    <property type="entry name" value="autotrans_barl"/>
    <property type="match status" value="1"/>
</dbReference>